<dbReference type="Gene3D" id="1.10.12.10">
    <property type="entry name" value="Lyase 2-enoyl-coa Hydratase, Chain A, domain 2"/>
    <property type="match status" value="1"/>
</dbReference>
<dbReference type="GO" id="GO:0016853">
    <property type="term" value="F:isomerase activity"/>
    <property type="evidence" value="ECO:0007669"/>
    <property type="project" value="UniProtKB-KW"/>
</dbReference>
<evidence type="ECO:0000256" key="1">
    <source>
        <dbReference type="ARBA" id="ARBA00005005"/>
    </source>
</evidence>
<dbReference type="InterPro" id="IPR018376">
    <property type="entry name" value="Enoyl-CoA_hyd/isom_CS"/>
</dbReference>
<dbReference type="GO" id="GO:0006635">
    <property type="term" value="P:fatty acid beta-oxidation"/>
    <property type="evidence" value="ECO:0007669"/>
    <property type="project" value="UniProtKB-UniPathway"/>
</dbReference>
<dbReference type="SUPFAM" id="SSF52096">
    <property type="entry name" value="ClpP/crotonase"/>
    <property type="match status" value="1"/>
</dbReference>
<evidence type="ECO:0000256" key="3">
    <source>
        <dbReference type="ARBA" id="ARBA00022832"/>
    </source>
</evidence>
<comment type="similarity">
    <text evidence="2">Belongs to the enoyl-CoA hydratase/isomerase family.</text>
</comment>
<proteinExistence type="inferred from homology"/>
<evidence type="ECO:0000256" key="4">
    <source>
        <dbReference type="ARBA" id="ARBA00023098"/>
    </source>
</evidence>
<evidence type="ECO:0000256" key="2">
    <source>
        <dbReference type="ARBA" id="ARBA00005254"/>
    </source>
</evidence>
<dbReference type="Gene3D" id="3.90.226.10">
    <property type="entry name" value="2-enoyl-CoA Hydratase, Chain A, domain 1"/>
    <property type="match status" value="1"/>
</dbReference>
<evidence type="ECO:0000256" key="6">
    <source>
        <dbReference type="SAM" id="MobiDB-lite"/>
    </source>
</evidence>
<dbReference type="InterPro" id="IPR014748">
    <property type="entry name" value="Enoyl-CoA_hydra_C"/>
</dbReference>
<dbReference type="EMBL" id="UINC01000854">
    <property type="protein sequence ID" value="SUZ62202.1"/>
    <property type="molecule type" value="Genomic_DNA"/>
</dbReference>
<organism evidence="7">
    <name type="scientific">marine metagenome</name>
    <dbReference type="NCBI Taxonomy" id="408172"/>
    <lineage>
        <taxon>unclassified sequences</taxon>
        <taxon>metagenomes</taxon>
        <taxon>ecological metagenomes</taxon>
    </lineage>
</organism>
<dbReference type="InterPro" id="IPR045002">
    <property type="entry name" value="Ech1-like"/>
</dbReference>
<feature type="region of interest" description="Disordered" evidence="6">
    <location>
        <begin position="75"/>
        <end position="94"/>
    </location>
</feature>
<dbReference type="AlphaFoldDB" id="A0A381P5J4"/>
<dbReference type="InterPro" id="IPR001753">
    <property type="entry name" value="Enoyl-CoA_hydra/iso"/>
</dbReference>
<dbReference type="InterPro" id="IPR029045">
    <property type="entry name" value="ClpP/crotonase-like_dom_sf"/>
</dbReference>
<keyword evidence="3" id="KW-0276">Fatty acid metabolism</keyword>
<evidence type="ECO:0000313" key="7">
    <source>
        <dbReference type="EMBL" id="SUZ62202.1"/>
    </source>
</evidence>
<dbReference type="NCBIfam" id="NF005699">
    <property type="entry name" value="PRK07509.1"/>
    <property type="match status" value="1"/>
</dbReference>
<keyword evidence="4" id="KW-0443">Lipid metabolism</keyword>
<name>A0A381P5J4_9ZZZZ</name>
<dbReference type="UniPathway" id="UPA00659"/>
<dbReference type="PROSITE" id="PS00166">
    <property type="entry name" value="ENOYL_COA_HYDRATASE"/>
    <property type="match status" value="1"/>
</dbReference>
<evidence type="ECO:0008006" key="8">
    <source>
        <dbReference type="Google" id="ProtNLM"/>
    </source>
</evidence>
<reference evidence="7" key="1">
    <citation type="submission" date="2018-05" db="EMBL/GenBank/DDBJ databases">
        <authorList>
            <person name="Lanie J.A."/>
            <person name="Ng W.-L."/>
            <person name="Kazmierczak K.M."/>
            <person name="Andrzejewski T.M."/>
            <person name="Davidsen T.M."/>
            <person name="Wayne K.J."/>
            <person name="Tettelin H."/>
            <person name="Glass J.I."/>
            <person name="Rusch D."/>
            <person name="Podicherti R."/>
            <person name="Tsui H.-C.T."/>
            <person name="Winkler M.E."/>
        </authorList>
    </citation>
    <scope>NUCLEOTIDE SEQUENCE</scope>
</reference>
<evidence type="ECO:0000256" key="5">
    <source>
        <dbReference type="ARBA" id="ARBA00023235"/>
    </source>
</evidence>
<accession>A0A381P5J4</accession>
<dbReference type="PANTHER" id="PTHR43149">
    <property type="entry name" value="ENOYL-COA HYDRATASE"/>
    <property type="match status" value="1"/>
</dbReference>
<comment type="pathway">
    <text evidence="1">Lipid metabolism; fatty acid beta-oxidation.</text>
</comment>
<protein>
    <recommendedName>
        <fullName evidence="8">Enoyl-CoA hydratase</fullName>
    </recommendedName>
</protein>
<dbReference type="PANTHER" id="PTHR43149:SF1">
    <property type="entry name" value="DELTA(3,5)-DELTA(2,4)-DIENOYL-COA ISOMERASE, MITOCHONDRIAL"/>
    <property type="match status" value="1"/>
</dbReference>
<keyword evidence="5" id="KW-0413">Isomerase</keyword>
<dbReference type="CDD" id="cd06558">
    <property type="entry name" value="crotonase-like"/>
    <property type="match status" value="1"/>
</dbReference>
<sequence>MSDIVTIDIDCGIADVRLNRPEKYNALSGDMFTAIIEAGESLASAMDVRAVVLSGNGPGFCAGLDFDSFQGMADAAESGDDVGSGLLQRDERPENRAQRPAYVWKTLPMPVIAAVHGVAYGGGCQIALGADIRIASPEAKFSVMEIKWGIIPDMSITQTLRDVVRLDIAKELTFTGRIVSAVEAERIGLVSHLAEDPLATAKALAAEIAGRNPHAVRASKHLYEKSWHGDAETGLSLEAMLQKDLLGSENQIEAVYANFEKRAPVFRDPQ</sequence>
<gene>
    <name evidence="7" type="ORF">METZ01_LOCUS15056</name>
</gene>
<dbReference type="Pfam" id="PF00378">
    <property type="entry name" value="ECH_1"/>
    <property type="match status" value="1"/>
</dbReference>